<proteinExistence type="predicted"/>
<gene>
    <name evidence="1" type="ORF">DOTSEDRAFT_93685</name>
</gene>
<dbReference type="STRING" id="675120.N1PKP3"/>
<protein>
    <recommendedName>
        <fullName evidence="3">Heterokaryon incompatibility domain-containing protein</fullName>
    </recommendedName>
</protein>
<organism evidence="1 2">
    <name type="scientific">Dothistroma septosporum (strain NZE10 / CBS 128990)</name>
    <name type="common">Red band needle blight fungus</name>
    <name type="synonym">Mycosphaerella pini</name>
    <dbReference type="NCBI Taxonomy" id="675120"/>
    <lineage>
        <taxon>Eukaryota</taxon>
        <taxon>Fungi</taxon>
        <taxon>Dikarya</taxon>
        <taxon>Ascomycota</taxon>
        <taxon>Pezizomycotina</taxon>
        <taxon>Dothideomycetes</taxon>
        <taxon>Dothideomycetidae</taxon>
        <taxon>Mycosphaerellales</taxon>
        <taxon>Mycosphaerellaceae</taxon>
        <taxon>Dothistroma</taxon>
    </lineage>
</organism>
<sequence length="161" mass="17719">IDRSSSAELTEAINAMYQYYKNAHVGLVYLADMAGGKSPEWSDDEAGSELIAPSDVHFYGADWKPLVGTHEAPSVAEALAERTGIPQSILTGSSAPSEWCYAARMSWAAHRTTTRIEDQAYCLLGIFDVSLPLVYGEGRRSNLRLQEGTIRRSTDQSIFAW</sequence>
<accession>N1PKP3</accession>
<evidence type="ECO:0008006" key="3">
    <source>
        <dbReference type="Google" id="ProtNLM"/>
    </source>
</evidence>
<evidence type="ECO:0000313" key="1">
    <source>
        <dbReference type="EMBL" id="EME43921.1"/>
    </source>
</evidence>
<name>N1PKP3_DOTSN</name>
<dbReference type="Proteomes" id="UP000016933">
    <property type="component" value="Unassembled WGS sequence"/>
</dbReference>
<dbReference type="EMBL" id="KB446539">
    <property type="protein sequence ID" value="EME43921.1"/>
    <property type="molecule type" value="Genomic_DNA"/>
</dbReference>
<reference evidence="2" key="1">
    <citation type="journal article" date="2012" name="PLoS Genet.">
        <title>The genomes of the fungal plant pathogens Cladosporium fulvum and Dothistroma septosporum reveal adaptation to different hosts and lifestyles but also signatures of common ancestry.</title>
        <authorList>
            <person name="de Wit P.J.G.M."/>
            <person name="van der Burgt A."/>
            <person name="Oekmen B."/>
            <person name="Stergiopoulos I."/>
            <person name="Abd-Elsalam K.A."/>
            <person name="Aerts A.L."/>
            <person name="Bahkali A.H."/>
            <person name="Beenen H.G."/>
            <person name="Chettri P."/>
            <person name="Cox M.P."/>
            <person name="Datema E."/>
            <person name="de Vries R.P."/>
            <person name="Dhillon B."/>
            <person name="Ganley A.R."/>
            <person name="Griffiths S.A."/>
            <person name="Guo Y."/>
            <person name="Hamelin R.C."/>
            <person name="Henrissat B."/>
            <person name="Kabir M.S."/>
            <person name="Jashni M.K."/>
            <person name="Kema G."/>
            <person name="Klaubauf S."/>
            <person name="Lapidus A."/>
            <person name="Levasseur A."/>
            <person name="Lindquist E."/>
            <person name="Mehrabi R."/>
            <person name="Ohm R.A."/>
            <person name="Owen T.J."/>
            <person name="Salamov A."/>
            <person name="Schwelm A."/>
            <person name="Schijlen E."/>
            <person name="Sun H."/>
            <person name="van den Burg H.A."/>
            <person name="van Ham R.C.H.J."/>
            <person name="Zhang S."/>
            <person name="Goodwin S.B."/>
            <person name="Grigoriev I.V."/>
            <person name="Collemare J."/>
            <person name="Bradshaw R.E."/>
        </authorList>
    </citation>
    <scope>NUCLEOTIDE SEQUENCE [LARGE SCALE GENOMIC DNA]</scope>
    <source>
        <strain evidence="2">NZE10 / CBS 128990</strain>
    </source>
</reference>
<evidence type="ECO:0000313" key="2">
    <source>
        <dbReference type="Proteomes" id="UP000016933"/>
    </source>
</evidence>
<dbReference type="HOGENOM" id="CLU_000288_138_0_1"/>
<dbReference type="PANTHER" id="PTHR10622:SF10">
    <property type="entry name" value="HET DOMAIN-CONTAINING PROTEIN"/>
    <property type="match status" value="1"/>
</dbReference>
<reference evidence="1 2" key="2">
    <citation type="journal article" date="2012" name="PLoS Pathog.">
        <title>Diverse lifestyles and strategies of plant pathogenesis encoded in the genomes of eighteen Dothideomycetes fungi.</title>
        <authorList>
            <person name="Ohm R.A."/>
            <person name="Feau N."/>
            <person name="Henrissat B."/>
            <person name="Schoch C.L."/>
            <person name="Horwitz B.A."/>
            <person name="Barry K.W."/>
            <person name="Condon B.J."/>
            <person name="Copeland A.C."/>
            <person name="Dhillon B."/>
            <person name="Glaser F."/>
            <person name="Hesse C.N."/>
            <person name="Kosti I."/>
            <person name="LaButti K."/>
            <person name="Lindquist E.A."/>
            <person name="Lucas S."/>
            <person name="Salamov A.A."/>
            <person name="Bradshaw R.E."/>
            <person name="Ciuffetti L."/>
            <person name="Hamelin R.C."/>
            <person name="Kema G.H.J."/>
            <person name="Lawrence C."/>
            <person name="Scott J.A."/>
            <person name="Spatafora J.W."/>
            <person name="Turgeon B.G."/>
            <person name="de Wit P.J.G.M."/>
            <person name="Zhong S."/>
            <person name="Goodwin S.B."/>
            <person name="Grigoriev I.V."/>
        </authorList>
    </citation>
    <scope>NUCLEOTIDE SEQUENCE [LARGE SCALE GENOMIC DNA]</scope>
    <source>
        <strain evidence="2">NZE10 / CBS 128990</strain>
    </source>
</reference>
<dbReference type="PANTHER" id="PTHR10622">
    <property type="entry name" value="HET DOMAIN-CONTAINING PROTEIN"/>
    <property type="match status" value="1"/>
</dbReference>
<keyword evidence="2" id="KW-1185">Reference proteome</keyword>
<feature type="non-terminal residue" evidence="1">
    <location>
        <position position="161"/>
    </location>
</feature>
<dbReference type="OMA" id="MSCAARR"/>
<feature type="non-terminal residue" evidence="1">
    <location>
        <position position="1"/>
    </location>
</feature>
<dbReference type="OrthoDB" id="3635333at2759"/>
<dbReference type="AlphaFoldDB" id="N1PKP3"/>
<dbReference type="eggNOG" id="KOG4177">
    <property type="taxonomic scope" value="Eukaryota"/>
</dbReference>